<accession>A0AAN6F4Z4</accession>
<feature type="non-terminal residue" evidence="2">
    <location>
        <position position="783"/>
    </location>
</feature>
<feature type="compositionally biased region" description="Low complexity" evidence="1">
    <location>
        <begin position="210"/>
        <end position="223"/>
    </location>
</feature>
<feature type="compositionally biased region" description="Polar residues" evidence="1">
    <location>
        <begin position="444"/>
        <end position="459"/>
    </location>
</feature>
<name>A0AAN6F4Z4_9PEZI</name>
<evidence type="ECO:0000313" key="2">
    <source>
        <dbReference type="EMBL" id="KAK0301555.1"/>
    </source>
</evidence>
<sequence length="783" mass="86614">MALSESSHAHPPPHLHATEDGAPQHQSSSPEASVRQGALKRKRIPTGEISPVERPSKRQLLVTDEHEPHARRSARRSPPAQLMTPSDTTVERSRKRKRMSPDEPLSIDHPAKRLSRSLYAVAHPGTDVEILEQVDAEQMMSPCTALLNRRLQDPLGEQGDIVTSASPLITTKSLGQSIQDPVIHSSEAASLIDSVPLGSTEQAEVSGNERSSLPRQQSSPSQSGIASMLSGPAYGSPSVREDGEDCFEREPHAAPASSFLAPYDNNASLEIEDFSFQSIEANIEEDVASSAEHQETSSPDQQRTGSGTDGTYRESDETRPRGSMEEVDLVTTNTTKPGEAEDNAQSVGEAEEDCRTEVNEQSEQPHQAAAGREEQSQNNIEADDGAEGDAEAHGNALPSATAEADGRAMTEDDRTSQTPPPEQYRRLSASTRVSDHAMLPPQPTTAMTDEASSSDTQTAPRLKATGISRSTQQDRRTAPRPRRRKQQGGSTKRTPRVAEGSRTTEEHDECTSPSLSDDGIGQDPLIRRMQLTRESYWEFGFDIDLVFGHEFPDFEPCGISLAKSAKLTTLTEGTVAKLKLRADVITDHLRRFTQDEGMDQEVNLLRCLLKRKDIHPGHSDPLAVSTTIYQQRKGCRDMINLCDFEMYSCMTVLRATNRPGYEALKQKIAEEKEITYLDELRDVYHCVHCILDRLDLAWHGLHLLLALFLLRVPMKRLIPLFAVATRPAAIELLSRELNKPDFSGPCLRYLRSLLARAKLSNEPELRFPSPLERLEEWYGSDVP</sequence>
<gene>
    <name evidence="2" type="ORF">LTR82_018253</name>
</gene>
<organism evidence="2 3">
    <name type="scientific">Friedmanniomyces endolithicus</name>
    <dbReference type="NCBI Taxonomy" id="329885"/>
    <lineage>
        <taxon>Eukaryota</taxon>
        <taxon>Fungi</taxon>
        <taxon>Dikarya</taxon>
        <taxon>Ascomycota</taxon>
        <taxon>Pezizomycotina</taxon>
        <taxon>Dothideomycetes</taxon>
        <taxon>Dothideomycetidae</taxon>
        <taxon>Mycosphaerellales</taxon>
        <taxon>Teratosphaeriaceae</taxon>
        <taxon>Friedmanniomyces</taxon>
    </lineage>
</organism>
<feature type="compositionally biased region" description="Basic and acidic residues" evidence="1">
    <location>
        <begin position="404"/>
        <end position="415"/>
    </location>
</feature>
<reference evidence="2" key="1">
    <citation type="submission" date="2021-12" db="EMBL/GenBank/DDBJ databases">
        <title>Black yeast isolated from Biological Soil Crust.</title>
        <authorList>
            <person name="Kurbessoian T."/>
        </authorList>
    </citation>
    <scope>NUCLEOTIDE SEQUENCE</scope>
    <source>
        <strain evidence="2">CCFEE 5208</strain>
    </source>
</reference>
<protein>
    <submittedName>
        <fullName evidence="2">Uncharacterized protein</fullName>
    </submittedName>
</protein>
<dbReference type="Proteomes" id="UP001168146">
    <property type="component" value="Unassembled WGS sequence"/>
</dbReference>
<comment type="caution">
    <text evidence="2">The sequence shown here is derived from an EMBL/GenBank/DDBJ whole genome shotgun (WGS) entry which is preliminary data.</text>
</comment>
<feature type="region of interest" description="Disordered" evidence="1">
    <location>
        <begin position="286"/>
        <end position="522"/>
    </location>
</feature>
<feature type="compositionally biased region" description="Polar residues" evidence="1">
    <location>
        <begin position="197"/>
        <end position="209"/>
    </location>
</feature>
<dbReference type="EMBL" id="JASUXU010000383">
    <property type="protein sequence ID" value="KAK0301555.1"/>
    <property type="molecule type" value="Genomic_DNA"/>
</dbReference>
<evidence type="ECO:0000256" key="1">
    <source>
        <dbReference type="SAM" id="MobiDB-lite"/>
    </source>
</evidence>
<feature type="compositionally biased region" description="Basic and acidic residues" evidence="1">
    <location>
        <begin position="311"/>
        <end position="324"/>
    </location>
</feature>
<feature type="region of interest" description="Disordered" evidence="1">
    <location>
        <begin position="1"/>
        <end position="110"/>
    </location>
</feature>
<feature type="compositionally biased region" description="Polar residues" evidence="1">
    <location>
        <begin position="296"/>
        <end position="306"/>
    </location>
</feature>
<dbReference type="AlphaFoldDB" id="A0AAN6F4Z4"/>
<feature type="region of interest" description="Disordered" evidence="1">
    <location>
        <begin position="193"/>
        <end position="250"/>
    </location>
</feature>
<evidence type="ECO:0000313" key="3">
    <source>
        <dbReference type="Proteomes" id="UP001168146"/>
    </source>
</evidence>
<proteinExistence type="predicted"/>